<dbReference type="EMBL" id="JACHKZ010000038">
    <property type="protein sequence ID" value="MBB6579765.1"/>
    <property type="molecule type" value="Genomic_DNA"/>
</dbReference>
<name>A0ABR6RKQ4_9BURK</name>
<feature type="transmembrane region" description="Helical" evidence="9">
    <location>
        <begin position="315"/>
        <end position="337"/>
    </location>
</feature>
<evidence type="ECO:0000256" key="1">
    <source>
        <dbReference type="ARBA" id="ARBA00004429"/>
    </source>
</evidence>
<feature type="transmembrane region" description="Helical" evidence="9">
    <location>
        <begin position="275"/>
        <end position="295"/>
    </location>
</feature>
<feature type="transmembrane region" description="Helical" evidence="9">
    <location>
        <begin position="54"/>
        <end position="74"/>
    </location>
</feature>
<dbReference type="Pfam" id="PF04143">
    <property type="entry name" value="Sulf_transp"/>
    <property type="match status" value="1"/>
</dbReference>
<evidence type="ECO:0000256" key="5">
    <source>
        <dbReference type="ARBA" id="ARBA00022692"/>
    </source>
</evidence>
<keyword evidence="5 9" id="KW-0812">Transmembrane</keyword>
<keyword evidence="6 9" id="KW-1133">Transmembrane helix</keyword>
<keyword evidence="4" id="KW-0997">Cell inner membrane</keyword>
<evidence type="ECO:0000313" key="10">
    <source>
        <dbReference type="EMBL" id="MBB6579765.1"/>
    </source>
</evidence>
<keyword evidence="7 9" id="KW-0472">Membrane</keyword>
<reference evidence="10 11" key="1">
    <citation type="submission" date="2020-08" db="EMBL/GenBank/DDBJ databases">
        <title>Functional genomics of gut bacteria from endangered species of beetles.</title>
        <authorList>
            <person name="Carlos-Shanley C."/>
        </authorList>
    </citation>
    <scope>NUCLEOTIDE SEQUENCE [LARGE SCALE GENOMIC DNA]</scope>
    <source>
        <strain evidence="10 11">S00124</strain>
    </source>
</reference>
<dbReference type="Proteomes" id="UP000562492">
    <property type="component" value="Unassembled WGS sequence"/>
</dbReference>
<dbReference type="RefSeq" id="WP_184711415.1">
    <property type="nucleotide sequence ID" value="NZ_JACHKZ010000038.1"/>
</dbReference>
<gene>
    <name evidence="10" type="ORF">HNP33_003881</name>
</gene>
<evidence type="ECO:0000256" key="4">
    <source>
        <dbReference type="ARBA" id="ARBA00022519"/>
    </source>
</evidence>
<feature type="transmembrane region" description="Helical" evidence="9">
    <location>
        <begin position="343"/>
        <end position="366"/>
    </location>
</feature>
<evidence type="ECO:0000256" key="2">
    <source>
        <dbReference type="ARBA" id="ARBA00022448"/>
    </source>
</evidence>
<evidence type="ECO:0000256" key="6">
    <source>
        <dbReference type="ARBA" id="ARBA00022989"/>
    </source>
</evidence>
<dbReference type="InterPro" id="IPR007272">
    <property type="entry name" value="Sulf_transp_TsuA/YedE"/>
</dbReference>
<dbReference type="PANTHER" id="PTHR30574:SF1">
    <property type="entry name" value="SULPHUR TRANSPORT DOMAIN-CONTAINING PROTEIN"/>
    <property type="match status" value="1"/>
</dbReference>
<keyword evidence="11" id="KW-1185">Reference proteome</keyword>
<feature type="transmembrane region" description="Helical" evidence="9">
    <location>
        <begin position="205"/>
        <end position="225"/>
    </location>
</feature>
<comment type="subcellular location">
    <subcellularLocation>
        <location evidence="1">Cell inner membrane</location>
        <topology evidence="1">Multi-pass membrane protein</topology>
    </subcellularLocation>
</comment>
<evidence type="ECO:0000313" key="11">
    <source>
        <dbReference type="Proteomes" id="UP000562492"/>
    </source>
</evidence>
<comment type="caution">
    <text evidence="10">The sequence shown here is derived from an EMBL/GenBank/DDBJ whole genome shotgun (WGS) entry which is preliminary data.</text>
</comment>
<evidence type="ECO:0000256" key="7">
    <source>
        <dbReference type="ARBA" id="ARBA00023136"/>
    </source>
</evidence>
<keyword evidence="2" id="KW-0813">Transport</keyword>
<comment type="similarity">
    <text evidence="8">Belongs to the TsuA/YedE (TC 9.B.102) family.</text>
</comment>
<sequence length="371" mass="38921">MSPAEFDTLVATILVAVFFLAAALGFVMRETRFCTMGAISDVVYLGDWMRIRQWAMAIGVAMCGFTALVLWAGISAADTLYAGTQLMWLSSMVGGLMFGVGMVLASGCGARNLTRLGGGNLKSLVVLLVMAVAAFATLKGITAVARARWLDSVHIGFSSPALLPEVVAGAAGWSLPLVRGLMGGGLGLLLLLSAWCAGGKHRRDVSVLAGGIAVGLCVAAAWWLGGYVGNVQEHPATLEHMYAATYTGRIEAFSFVTPLAHTLDWLLFFSDRNKVLTWGIASVAGMVAGAFLHALWRRDFCWQGFANTADLARHLVGAVLMGVGGVVAMGCTVGQGISALSALQLGSFLSVTGIVVGAVLALRYLAWKESR</sequence>
<accession>A0ABR6RKQ4</accession>
<feature type="transmembrane region" description="Helical" evidence="9">
    <location>
        <begin position="177"/>
        <end position="198"/>
    </location>
</feature>
<evidence type="ECO:0000256" key="9">
    <source>
        <dbReference type="SAM" id="Phobius"/>
    </source>
</evidence>
<keyword evidence="3" id="KW-1003">Cell membrane</keyword>
<evidence type="ECO:0000256" key="8">
    <source>
        <dbReference type="ARBA" id="ARBA00035655"/>
    </source>
</evidence>
<proteinExistence type="inferred from homology"/>
<dbReference type="PANTHER" id="PTHR30574">
    <property type="entry name" value="INNER MEMBRANE PROTEIN YEDE"/>
    <property type="match status" value="1"/>
</dbReference>
<evidence type="ECO:0000256" key="3">
    <source>
        <dbReference type="ARBA" id="ARBA00022475"/>
    </source>
</evidence>
<feature type="transmembrane region" description="Helical" evidence="9">
    <location>
        <begin position="124"/>
        <end position="145"/>
    </location>
</feature>
<feature type="transmembrane region" description="Helical" evidence="9">
    <location>
        <begin position="6"/>
        <end position="27"/>
    </location>
</feature>
<protein>
    <submittedName>
        <fullName evidence="10">Membrane protein YedE/YeeE</fullName>
    </submittedName>
</protein>
<organism evidence="10 11">
    <name type="scientific">Comamonas odontotermitis</name>
    <dbReference type="NCBI Taxonomy" id="379895"/>
    <lineage>
        <taxon>Bacteria</taxon>
        <taxon>Pseudomonadati</taxon>
        <taxon>Pseudomonadota</taxon>
        <taxon>Betaproteobacteria</taxon>
        <taxon>Burkholderiales</taxon>
        <taxon>Comamonadaceae</taxon>
        <taxon>Comamonas</taxon>
    </lineage>
</organism>
<feature type="transmembrane region" description="Helical" evidence="9">
    <location>
        <begin position="86"/>
        <end position="104"/>
    </location>
</feature>